<comment type="subcellular location">
    <subcellularLocation>
        <location evidence="1">Nucleus</location>
    </subcellularLocation>
</comment>
<evidence type="ECO:0000313" key="8">
    <source>
        <dbReference type="Proteomes" id="UP000235145"/>
    </source>
</evidence>
<feature type="compositionally biased region" description="Polar residues" evidence="5">
    <location>
        <begin position="137"/>
        <end position="148"/>
    </location>
</feature>
<dbReference type="EMBL" id="NBSK02000002">
    <property type="protein sequence ID" value="KAJ0221999.1"/>
    <property type="molecule type" value="Genomic_DNA"/>
</dbReference>
<name>A0A9R1WE03_LACSA</name>
<dbReference type="NCBIfam" id="TIGR01557">
    <property type="entry name" value="myb_SHAQKYF"/>
    <property type="match status" value="1"/>
</dbReference>
<dbReference type="PANTHER" id="PTHR31442:SF29">
    <property type="entry name" value="HOMEODOMAIN-LIKE SUPERFAMILY PROTEIN"/>
    <property type="match status" value="1"/>
</dbReference>
<comment type="caution">
    <text evidence="7">The sequence shown here is derived from an EMBL/GenBank/DDBJ whole genome shotgun (WGS) entry which is preliminary data.</text>
</comment>
<dbReference type="Gene3D" id="1.10.10.60">
    <property type="entry name" value="Homeodomain-like"/>
    <property type="match status" value="1"/>
</dbReference>
<protein>
    <recommendedName>
        <fullName evidence="6">Myb-like domain-containing protein</fullName>
    </recommendedName>
</protein>
<dbReference type="Gramene" id="rna-gnl|WGS:NBSK|LSAT_2X50080_mrna">
    <property type="protein sequence ID" value="cds-PLY95688.1"/>
    <property type="gene ID" value="gene-LSAT_2X50080"/>
</dbReference>
<keyword evidence="3" id="KW-0804">Transcription</keyword>
<dbReference type="Proteomes" id="UP000235145">
    <property type="component" value="Unassembled WGS sequence"/>
</dbReference>
<keyword evidence="2" id="KW-0805">Transcription regulation</keyword>
<dbReference type="FunFam" id="1.10.10.60:FF:000007">
    <property type="entry name" value="Two-component response regulator"/>
    <property type="match status" value="1"/>
</dbReference>
<dbReference type="PANTHER" id="PTHR31442">
    <property type="entry name" value="HOMEODOMAIN-LIKE SUPERFAMILY PROTEIN-RELATED"/>
    <property type="match status" value="1"/>
</dbReference>
<keyword evidence="8" id="KW-1185">Reference proteome</keyword>
<evidence type="ECO:0000256" key="1">
    <source>
        <dbReference type="ARBA" id="ARBA00004123"/>
    </source>
</evidence>
<dbReference type="SUPFAM" id="SSF46689">
    <property type="entry name" value="Homeodomain-like"/>
    <property type="match status" value="1"/>
</dbReference>
<dbReference type="InterPro" id="IPR009057">
    <property type="entry name" value="Homeodomain-like_sf"/>
</dbReference>
<evidence type="ECO:0000256" key="3">
    <source>
        <dbReference type="ARBA" id="ARBA00023163"/>
    </source>
</evidence>
<dbReference type="AlphaFoldDB" id="A0A9R1WE03"/>
<evidence type="ECO:0000256" key="5">
    <source>
        <dbReference type="SAM" id="MobiDB-lite"/>
    </source>
</evidence>
<keyword evidence="4" id="KW-0539">Nucleus</keyword>
<evidence type="ECO:0000256" key="2">
    <source>
        <dbReference type="ARBA" id="ARBA00023015"/>
    </source>
</evidence>
<evidence type="ECO:0000313" key="7">
    <source>
        <dbReference type="EMBL" id="KAJ0221999.1"/>
    </source>
</evidence>
<gene>
    <name evidence="7" type="ORF">LSAT_V11C200068680</name>
</gene>
<feature type="region of interest" description="Disordered" evidence="5">
    <location>
        <begin position="137"/>
        <end position="164"/>
    </location>
</feature>
<dbReference type="GO" id="GO:0003700">
    <property type="term" value="F:DNA-binding transcription factor activity"/>
    <property type="evidence" value="ECO:0007669"/>
    <property type="project" value="InterPro"/>
</dbReference>
<feature type="domain" description="Myb-like" evidence="6">
    <location>
        <begin position="81"/>
        <end position="130"/>
    </location>
</feature>
<dbReference type="InterPro" id="IPR001005">
    <property type="entry name" value="SANT/Myb"/>
</dbReference>
<evidence type="ECO:0000256" key="4">
    <source>
        <dbReference type="ARBA" id="ARBA00023242"/>
    </source>
</evidence>
<evidence type="ECO:0000259" key="6">
    <source>
        <dbReference type="Pfam" id="PF00249"/>
    </source>
</evidence>
<dbReference type="InterPro" id="IPR044841">
    <property type="entry name" value="LUX/BOA-like"/>
</dbReference>
<proteinExistence type="predicted"/>
<dbReference type="Pfam" id="PF00249">
    <property type="entry name" value="Myb_DNA-binding"/>
    <property type="match status" value="1"/>
</dbReference>
<dbReference type="OrthoDB" id="60033at2759"/>
<sequence>MSVVEMTMTEFQSGRPGRRMSIRLKTVMEGEDTIDLIQDDSDSRRLQRVDSGVTSGGAGGEADSTLRADDSSITLLKRVRLVWTPQLHKRIVEVVGHLGVKNVVPKTIMQMMNVEGLTRENVATHLQKYRLYVKQMHGSSNEGPSSSDPLFASAVVPKRFHESD</sequence>
<organism evidence="7 8">
    <name type="scientific">Lactuca sativa</name>
    <name type="common">Garden lettuce</name>
    <dbReference type="NCBI Taxonomy" id="4236"/>
    <lineage>
        <taxon>Eukaryota</taxon>
        <taxon>Viridiplantae</taxon>
        <taxon>Streptophyta</taxon>
        <taxon>Embryophyta</taxon>
        <taxon>Tracheophyta</taxon>
        <taxon>Spermatophyta</taxon>
        <taxon>Magnoliopsida</taxon>
        <taxon>eudicotyledons</taxon>
        <taxon>Gunneridae</taxon>
        <taxon>Pentapetalae</taxon>
        <taxon>asterids</taxon>
        <taxon>campanulids</taxon>
        <taxon>Asterales</taxon>
        <taxon>Asteraceae</taxon>
        <taxon>Cichorioideae</taxon>
        <taxon>Cichorieae</taxon>
        <taxon>Lactucinae</taxon>
        <taxon>Lactuca</taxon>
    </lineage>
</organism>
<feature type="region of interest" description="Disordered" evidence="5">
    <location>
        <begin position="39"/>
        <end position="65"/>
    </location>
</feature>
<accession>A0A9R1WE03</accession>
<dbReference type="GO" id="GO:0005634">
    <property type="term" value="C:nucleus"/>
    <property type="evidence" value="ECO:0007669"/>
    <property type="project" value="UniProtKB-SubCell"/>
</dbReference>
<dbReference type="GO" id="GO:0003677">
    <property type="term" value="F:DNA binding"/>
    <property type="evidence" value="ECO:0007669"/>
    <property type="project" value="InterPro"/>
</dbReference>
<dbReference type="InterPro" id="IPR006447">
    <property type="entry name" value="Myb_dom_plants"/>
</dbReference>
<reference evidence="7 8" key="1">
    <citation type="journal article" date="2017" name="Nat. Commun.">
        <title>Genome assembly with in vitro proximity ligation data and whole-genome triplication in lettuce.</title>
        <authorList>
            <person name="Reyes-Chin-Wo S."/>
            <person name="Wang Z."/>
            <person name="Yang X."/>
            <person name="Kozik A."/>
            <person name="Arikit S."/>
            <person name="Song C."/>
            <person name="Xia L."/>
            <person name="Froenicke L."/>
            <person name="Lavelle D.O."/>
            <person name="Truco M.J."/>
            <person name="Xia R."/>
            <person name="Zhu S."/>
            <person name="Xu C."/>
            <person name="Xu H."/>
            <person name="Xu X."/>
            <person name="Cox K."/>
            <person name="Korf I."/>
            <person name="Meyers B.C."/>
            <person name="Michelmore R.W."/>
        </authorList>
    </citation>
    <scope>NUCLEOTIDE SEQUENCE [LARGE SCALE GENOMIC DNA]</scope>
    <source>
        <strain evidence="8">cv. Salinas</strain>
        <tissue evidence="7">Seedlings</tissue>
    </source>
</reference>